<comment type="caution">
    <text evidence="1">The sequence shown here is derived from an EMBL/GenBank/DDBJ whole genome shotgun (WGS) entry which is preliminary data.</text>
</comment>
<gene>
    <name evidence="1" type="ORF">K3G42_029682</name>
</gene>
<keyword evidence="2" id="KW-1185">Reference proteome</keyword>
<reference evidence="1" key="1">
    <citation type="submission" date="2021-08" db="EMBL/GenBank/DDBJ databases">
        <title>The first chromosome-level gecko genome reveals the dynamic sex chromosomes of Neotropical dwarf geckos (Sphaerodactylidae: Sphaerodactylus).</title>
        <authorList>
            <person name="Pinto B.J."/>
            <person name="Keating S.E."/>
            <person name="Gamble T."/>
        </authorList>
    </citation>
    <scope>NUCLEOTIDE SEQUENCE</scope>
    <source>
        <strain evidence="1">TG3544</strain>
    </source>
</reference>
<dbReference type="EMBL" id="CM037618">
    <property type="protein sequence ID" value="KAH8000866.1"/>
    <property type="molecule type" value="Genomic_DNA"/>
</dbReference>
<name>A0ACB8F7H1_9SAUR</name>
<sequence length="124" mass="14432">MFTESIWKLKQAFETFEKATMESLKGVWKDIEKIINKIVQTPEEAGEVAEMAEKESWVPFEISQTKFKLAERPVRTTIESKGTKQGKENTKPDLMKTFLQKKENQLLMKVIPEKYIVFETDAIT</sequence>
<evidence type="ECO:0000313" key="2">
    <source>
        <dbReference type="Proteomes" id="UP000827872"/>
    </source>
</evidence>
<proteinExistence type="predicted"/>
<accession>A0ACB8F7H1</accession>
<protein>
    <submittedName>
        <fullName evidence="1">Uncharacterized protein</fullName>
    </submittedName>
</protein>
<evidence type="ECO:0000313" key="1">
    <source>
        <dbReference type="EMBL" id="KAH8000866.1"/>
    </source>
</evidence>
<organism evidence="1 2">
    <name type="scientific">Sphaerodactylus townsendi</name>
    <dbReference type="NCBI Taxonomy" id="933632"/>
    <lineage>
        <taxon>Eukaryota</taxon>
        <taxon>Metazoa</taxon>
        <taxon>Chordata</taxon>
        <taxon>Craniata</taxon>
        <taxon>Vertebrata</taxon>
        <taxon>Euteleostomi</taxon>
        <taxon>Lepidosauria</taxon>
        <taxon>Squamata</taxon>
        <taxon>Bifurcata</taxon>
        <taxon>Gekkota</taxon>
        <taxon>Sphaerodactylidae</taxon>
        <taxon>Sphaerodactylus</taxon>
    </lineage>
</organism>
<dbReference type="Proteomes" id="UP000827872">
    <property type="component" value="Linkage Group LG05"/>
</dbReference>